<name>A0A6J6TAS9_9ZZZZ</name>
<evidence type="ECO:0000313" key="1">
    <source>
        <dbReference type="EMBL" id="CAB4743945.1"/>
    </source>
</evidence>
<gene>
    <name evidence="1" type="ORF">UFOPK2786_00934</name>
</gene>
<reference evidence="1" key="1">
    <citation type="submission" date="2020-05" db="EMBL/GenBank/DDBJ databases">
        <authorList>
            <person name="Chiriac C."/>
            <person name="Salcher M."/>
            <person name="Ghai R."/>
            <person name="Kavagutti S V."/>
        </authorList>
    </citation>
    <scope>NUCLEOTIDE SEQUENCE</scope>
</reference>
<organism evidence="1">
    <name type="scientific">freshwater metagenome</name>
    <dbReference type="NCBI Taxonomy" id="449393"/>
    <lineage>
        <taxon>unclassified sequences</taxon>
        <taxon>metagenomes</taxon>
        <taxon>ecological metagenomes</taxon>
    </lineage>
</organism>
<dbReference type="EMBL" id="CAEZYW010000133">
    <property type="protein sequence ID" value="CAB4743945.1"/>
    <property type="molecule type" value="Genomic_DNA"/>
</dbReference>
<dbReference type="AlphaFoldDB" id="A0A6J6TAS9"/>
<proteinExistence type="predicted"/>
<protein>
    <submittedName>
        <fullName evidence="1">Unannotated protein</fullName>
    </submittedName>
</protein>
<sequence length="253" mass="27715">MPLGIERRDNRAAWQTLASEHPVDDCLAIDRPTEGLAQGLVLEQWVAVADRRAVLECRACVERDLTETRRGGRDRRDFGDLLQGLIHAEVKAVGKIDLSGLQCLPEGVRIVVDLEDDLIDGSLAAVPVGVGLEPGELPRAPLDHHVRARANRRRLRGADVLELAHLLAVNGLPDVLGENEHEEVVHDRAGLGDIYLHREVVQRLCAHHVGDIRAVVRPLILAVDDPIERVGDVLCGDRDSIAPLHPRTKSVGP</sequence>
<accession>A0A6J6TAS9</accession>